<feature type="binding site" evidence="11">
    <location>
        <position position="257"/>
    </location>
    <ligand>
        <name>Mg(2+)</name>
        <dbReference type="ChEBI" id="CHEBI:18420"/>
    </ligand>
</feature>
<keyword evidence="12" id="KW-0449">Lipoprotein</keyword>
<evidence type="ECO:0000256" key="7">
    <source>
        <dbReference type="ARBA" id="ARBA00022842"/>
    </source>
</evidence>
<dbReference type="PANTHER" id="PTHR30040:SF2">
    <property type="entry name" value="FAD:PROTEIN FMN TRANSFERASE"/>
    <property type="match status" value="1"/>
</dbReference>
<dbReference type="EC" id="2.7.1.180" evidence="1 10"/>
<dbReference type="InterPro" id="IPR003374">
    <property type="entry name" value="ApbE-like_sf"/>
</dbReference>
<comment type="catalytic activity">
    <reaction evidence="9 10">
        <text>L-threonyl-[protein] + FAD = FMN-L-threonyl-[protein] + AMP + H(+)</text>
        <dbReference type="Rhea" id="RHEA:36847"/>
        <dbReference type="Rhea" id="RHEA-COMP:11060"/>
        <dbReference type="Rhea" id="RHEA-COMP:11061"/>
        <dbReference type="ChEBI" id="CHEBI:15378"/>
        <dbReference type="ChEBI" id="CHEBI:30013"/>
        <dbReference type="ChEBI" id="CHEBI:57692"/>
        <dbReference type="ChEBI" id="CHEBI:74257"/>
        <dbReference type="ChEBI" id="CHEBI:456215"/>
        <dbReference type="EC" id="2.7.1.180"/>
    </reaction>
</comment>
<dbReference type="PANTHER" id="PTHR30040">
    <property type="entry name" value="THIAMINE BIOSYNTHESIS LIPOPROTEIN APBE"/>
    <property type="match status" value="1"/>
</dbReference>
<dbReference type="GO" id="GO:0016740">
    <property type="term" value="F:transferase activity"/>
    <property type="evidence" value="ECO:0007669"/>
    <property type="project" value="UniProtKB-UniRule"/>
</dbReference>
<evidence type="ECO:0000256" key="3">
    <source>
        <dbReference type="ARBA" id="ARBA00022630"/>
    </source>
</evidence>
<evidence type="ECO:0000256" key="2">
    <source>
        <dbReference type="ARBA" id="ARBA00016337"/>
    </source>
</evidence>
<dbReference type="PIRSF" id="PIRSF006268">
    <property type="entry name" value="ApbE"/>
    <property type="match status" value="1"/>
</dbReference>
<keyword evidence="4 10" id="KW-0808">Transferase</keyword>
<evidence type="ECO:0000256" key="1">
    <source>
        <dbReference type="ARBA" id="ARBA00011955"/>
    </source>
</evidence>
<sequence length="296" mass="33467">MGTTYKVILVDYDQELIEEGIYSSLNSINQEMSTYIDTSSISRLNSSNIGDWIEVSENFIKVATFSQQLCIETQGAFNISIGHFVNFYGFGPPQVANDHKINKLEELKDQVSCISYKVDETKKRIKRINDVYIDMSAVAKGFAIDHLSSFFDSLSINSYFIELGGEIRYKGNKQNKIPWLAAIENPDKTNLPVMTLSSKEYKDLSLATSGEYRNFIKLNGNTFSHTIDPQTFKPINREHISVSVIAENAMKADALATALNVMGLEKGLDFSNKNKIKALYVIKENEKFILKSSKWF</sequence>
<evidence type="ECO:0000313" key="12">
    <source>
        <dbReference type="EMBL" id="ADI22118.1"/>
    </source>
</evidence>
<evidence type="ECO:0000256" key="9">
    <source>
        <dbReference type="ARBA" id="ARBA00048540"/>
    </source>
</evidence>
<feature type="binding site" evidence="11">
    <location>
        <position position="137"/>
    </location>
    <ligand>
        <name>Mg(2+)</name>
        <dbReference type="ChEBI" id="CHEBI:18420"/>
    </ligand>
</feature>
<accession>E7C3U4</accession>
<name>E7C3U4_9BACT</name>
<evidence type="ECO:0000256" key="5">
    <source>
        <dbReference type="ARBA" id="ARBA00022723"/>
    </source>
</evidence>
<dbReference type="Gene3D" id="3.10.520.10">
    <property type="entry name" value="ApbE-like domains"/>
    <property type="match status" value="1"/>
</dbReference>
<comment type="similarity">
    <text evidence="10">Belongs to the ApbE family.</text>
</comment>
<proteinExistence type="inferred from homology"/>
<keyword evidence="7 10" id="KW-0460">Magnesium</keyword>
<organism evidence="12">
    <name type="scientific">uncultured Planctomycetales bacterium HF0200_11L05</name>
    <dbReference type="NCBI Taxonomy" id="723607"/>
    <lineage>
        <taxon>Bacteria</taxon>
        <taxon>Pseudomonadati</taxon>
        <taxon>Planctomycetota</taxon>
        <taxon>Planctomycetia</taxon>
        <taxon>Planctomycetales</taxon>
        <taxon>environmental samples</taxon>
    </lineage>
</organism>
<keyword evidence="5 10" id="KW-0479">Metal-binding</keyword>
<keyword evidence="3 10" id="KW-0285">Flavoprotein</keyword>
<dbReference type="SUPFAM" id="SSF143631">
    <property type="entry name" value="ApbE-like"/>
    <property type="match status" value="1"/>
</dbReference>
<protein>
    <recommendedName>
        <fullName evidence="2 10">FAD:protein FMN transferase</fullName>
        <ecNumber evidence="1 10">2.7.1.180</ecNumber>
    </recommendedName>
    <alternativeName>
        <fullName evidence="8 10">Flavin transferase</fullName>
    </alternativeName>
</protein>
<evidence type="ECO:0000256" key="6">
    <source>
        <dbReference type="ARBA" id="ARBA00022827"/>
    </source>
</evidence>
<dbReference type="AlphaFoldDB" id="E7C3U4"/>
<evidence type="ECO:0000256" key="10">
    <source>
        <dbReference type="PIRNR" id="PIRNR006268"/>
    </source>
</evidence>
<evidence type="ECO:0000256" key="11">
    <source>
        <dbReference type="PIRSR" id="PIRSR006268-2"/>
    </source>
</evidence>
<evidence type="ECO:0000256" key="8">
    <source>
        <dbReference type="ARBA" id="ARBA00031306"/>
    </source>
</evidence>
<dbReference type="EMBL" id="GU567975">
    <property type="protein sequence ID" value="ADI22118.1"/>
    <property type="molecule type" value="Genomic_DNA"/>
</dbReference>
<feature type="binding site" evidence="11">
    <location>
        <position position="253"/>
    </location>
    <ligand>
        <name>Mg(2+)</name>
        <dbReference type="ChEBI" id="CHEBI:18420"/>
    </ligand>
</feature>
<dbReference type="GO" id="GO:0046872">
    <property type="term" value="F:metal ion binding"/>
    <property type="evidence" value="ECO:0007669"/>
    <property type="project" value="UniProtKB-UniRule"/>
</dbReference>
<dbReference type="Pfam" id="PF02424">
    <property type="entry name" value="ApbE"/>
    <property type="match status" value="1"/>
</dbReference>
<evidence type="ECO:0000256" key="4">
    <source>
        <dbReference type="ARBA" id="ARBA00022679"/>
    </source>
</evidence>
<dbReference type="InterPro" id="IPR024932">
    <property type="entry name" value="ApbE"/>
</dbReference>
<comment type="cofactor">
    <cofactor evidence="11">
        <name>Mg(2+)</name>
        <dbReference type="ChEBI" id="CHEBI:18420"/>
    </cofactor>
    <cofactor evidence="11">
        <name>Mn(2+)</name>
        <dbReference type="ChEBI" id="CHEBI:29035"/>
    </cofactor>
    <text evidence="11">Magnesium. Can also use manganese.</text>
</comment>
<keyword evidence="6 10" id="KW-0274">FAD</keyword>
<reference evidence="12" key="1">
    <citation type="submission" date="2010-01" db="EMBL/GenBank/DDBJ databases">
        <title>Genome fragments of uncultured bacteria from the North Pacific subtropical Gyre.</title>
        <authorList>
            <person name="Pham V.D."/>
            <person name="Delong E.F."/>
        </authorList>
    </citation>
    <scope>NUCLEOTIDE SEQUENCE</scope>
</reference>